<dbReference type="AlphaFoldDB" id="A0ABD6D7N7"/>
<keyword evidence="3" id="KW-0732">Signal</keyword>
<dbReference type="Proteomes" id="UP001597052">
    <property type="component" value="Unassembled WGS sequence"/>
</dbReference>
<evidence type="ECO:0000313" key="5">
    <source>
        <dbReference type="EMBL" id="MFD1641367.1"/>
    </source>
</evidence>
<feature type="region of interest" description="Disordered" evidence="4">
    <location>
        <begin position="375"/>
        <end position="419"/>
    </location>
</feature>
<dbReference type="EMBL" id="JBHUDM010000001">
    <property type="protein sequence ID" value="MFD1641367.1"/>
    <property type="molecule type" value="Genomic_DNA"/>
</dbReference>
<dbReference type="NCBIfam" id="TIGR01409">
    <property type="entry name" value="TAT_signal_seq"/>
    <property type="match status" value="1"/>
</dbReference>
<keyword evidence="6" id="KW-1185">Reference proteome</keyword>
<protein>
    <submittedName>
        <fullName evidence="5">ABC transporter substrate-binding protein</fullName>
    </submittedName>
</protein>
<comment type="similarity">
    <text evidence="2">Belongs to the bacterial solute-binding protein SsuA/TauA family.</text>
</comment>
<dbReference type="Gene3D" id="3.40.190.10">
    <property type="entry name" value="Periplasmic binding protein-like II"/>
    <property type="match status" value="2"/>
</dbReference>
<evidence type="ECO:0000256" key="3">
    <source>
        <dbReference type="ARBA" id="ARBA00022729"/>
    </source>
</evidence>
<dbReference type="PANTHER" id="PTHR30024:SF47">
    <property type="entry name" value="TAURINE-BINDING PERIPLASMIC PROTEIN"/>
    <property type="match status" value="1"/>
</dbReference>
<dbReference type="PROSITE" id="PS51318">
    <property type="entry name" value="TAT"/>
    <property type="match status" value="1"/>
</dbReference>
<sequence>MNPTERPSTDATGRRLSASKPNGTDAHSDEGTAVPSRRQFLGAAGAATAAAVGGCLGSTVEGDGVDTVTFGTLPIATVVPVLIAQEEGYFEERNIEVERERINGVPLATPELASGDIDVAAGSFGASIANSIAQDVPIRIAADMAQHYPNAPGAARVWAREGIYSEDATFQEIADAVDGPLSVAHNAEGGSLDYILGRLLAAHDMTWDDVEVSEIQFSNMVSAMMSGDTDVCIVPDPLGLALANNANAGHVLYGSAVAPRMQIAAYFFGGPFIEQRSDVAVRWLEGYLQGVRRYYEMGSYPNDEVATLINEAFDINKASIKSSVPAIPNKNGRVNQDDVMAQQEYHACRGYVDDPVDRSTLFDTSLLSEALDSVGRVSEDEATPSPDQVRQWGENAPQPYTSIGEITELPDFPDDTICQ</sequence>
<dbReference type="GO" id="GO:0042597">
    <property type="term" value="C:periplasmic space"/>
    <property type="evidence" value="ECO:0007669"/>
    <property type="project" value="UniProtKB-SubCell"/>
</dbReference>
<accession>A0ABD6D7N7</accession>
<dbReference type="PANTHER" id="PTHR30024">
    <property type="entry name" value="ALIPHATIC SULFONATES-BINDING PROTEIN-RELATED"/>
    <property type="match status" value="1"/>
</dbReference>
<evidence type="ECO:0000256" key="4">
    <source>
        <dbReference type="SAM" id="MobiDB-lite"/>
    </source>
</evidence>
<comment type="subcellular location">
    <subcellularLocation>
        <location evidence="1">Periplasm</location>
    </subcellularLocation>
</comment>
<dbReference type="InterPro" id="IPR006311">
    <property type="entry name" value="TAT_signal"/>
</dbReference>
<evidence type="ECO:0000256" key="1">
    <source>
        <dbReference type="ARBA" id="ARBA00004418"/>
    </source>
</evidence>
<proteinExistence type="inferred from homology"/>
<comment type="caution">
    <text evidence="5">The sequence shown here is derived from an EMBL/GenBank/DDBJ whole genome shotgun (WGS) entry which is preliminary data.</text>
</comment>
<feature type="region of interest" description="Disordered" evidence="4">
    <location>
        <begin position="1"/>
        <end position="32"/>
    </location>
</feature>
<dbReference type="Pfam" id="PF13379">
    <property type="entry name" value="NMT1_2"/>
    <property type="match status" value="1"/>
</dbReference>
<feature type="compositionally biased region" description="Polar residues" evidence="4">
    <location>
        <begin position="1"/>
        <end position="11"/>
    </location>
</feature>
<dbReference type="InterPro" id="IPR019546">
    <property type="entry name" value="TAT_signal_bac_arc"/>
</dbReference>
<reference evidence="5 6" key="1">
    <citation type="journal article" date="2019" name="Int. J. Syst. Evol. Microbiol.">
        <title>The Global Catalogue of Microorganisms (GCM) 10K type strain sequencing project: providing services to taxonomists for standard genome sequencing and annotation.</title>
        <authorList>
            <consortium name="The Broad Institute Genomics Platform"/>
            <consortium name="The Broad Institute Genome Sequencing Center for Infectious Disease"/>
            <person name="Wu L."/>
            <person name="Ma J."/>
        </authorList>
    </citation>
    <scope>NUCLEOTIDE SEQUENCE [LARGE SCALE GENOMIC DNA]</scope>
    <source>
        <strain evidence="5 6">CGMCC 1.10593</strain>
    </source>
</reference>
<gene>
    <name evidence="5" type="ORF">ACFSBW_05690</name>
</gene>
<organism evidence="5 6">
    <name type="scientific">Halohasta litorea</name>
    <dbReference type="NCBI Taxonomy" id="869891"/>
    <lineage>
        <taxon>Archaea</taxon>
        <taxon>Methanobacteriati</taxon>
        <taxon>Methanobacteriota</taxon>
        <taxon>Stenosarchaea group</taxon>
        <taxon>Halobacteria</taxon>
        <taxon>Halobacteriales</taxon>
        <taxon>Haloferacaceae</taxon>
        <taxon>Halohasta</taxon>
    </lineage>
</organism>
<evidence type="ECO:0000313" key="6">
    <source>
        <dbReference type="Proteomes" id="UP001597052"/>
    </source>
</evidence>
<dbReference type="SUPFAM" id="SSF53850">
    <property type="entry name" value="Periplasmic binding protein-like II"/>
    <property type="match status" value="1"/>
</dbReference>
<name>A0ABD6D7N7_9EURY</name>
<evidence type="ECO:0000256" key="2">
    <source>
        <dbReference type="ARBA" id="ARBA00010742"/>
    </source>
</evidence>
<dbReference type="RefSeq" id="WP_256395067.1">
    <property type="nucleotide sequence ID" value="NZ_JANHDJ010000001.1"/>
</dbReference>